<accession>X0TE53</accession>
<proteinExistence type="predicted"/>
<protein>
    <submittedName>
        <fullName evidence="1">Uncharacterized protein</fullName>
    </submittedName>
</protein>
<gene>
    <name evidence="1" type="ORF">S01H1_07238</name>
</gene>
<name>X0TE53_9ZZZZ</name>
<dbReference type="EMBL" id="BARS01003734">
    <property type="protein sequence ID" value="GAF85591.1"/>
    <property type="molecule type" value="Genomic_DNA"/>
</dbReference>
<reference evidence="1" key="1">
    <citation type="journal article" date="2014" name="Front. Microbiol.">
        <title>High frequency of phylogenetically diverse reductive dehalogenase-homologous genes in deep subseafloor sedimentary metagenomes.</title>
        <authorList>
            <person name="Kawai M."/>
            <person name="Futagami T."/>
            <person name="Toyoda A."/>
            <person name="Takaki Y."/>
            <person name="Nishi S."/>
            <person name="Hori S."/>
            <person name="Arai W."/>
            <person name="Tsubouchi T."/>
            <person name="Morono Y."/>
            <person name="Uchiyama I."/>
            <person name="Ito T."/>
            <person name="Fujiyama A."/>
            <person name="Inagaki F."/>
            <person name="Takami H."/>
        </authorList>
    </citation>
    <scope>NUCLEOTIDE SEQUENCE</scope>
    <source>
        <strain evidence="1">Expedition CK06-06</strain>
    </source>
</reference>
<feature type="non-terminal residue" evidence="1">
    <location>
        <position position="140"/>
    </location>
</feature>
<organism evidence="1">
    <name type="scientific">marine sediment metagenome</name>
    <dbReference type="NCBI Taxonomy" id="412755"/>
    <lineage>
        <taxon>unclassified sequences</taxon>
        <taxon>metagenomes</taxon>
        <taxon>ecological metagenomes</taxon>
    </lineage>
</organism>
<sequence>MNAQINPVAFISVDAGIHDRNDTPVGVIIEELMNRSEMDNLFLYEVLGEKHIPVMCQVEQGTISKFWWIMDGYTPAGTTRNYEIYSKKELAKGGKFEVVQDSSVFRIFNLGKEVLNYHYSIYPAPEGADDLYSRSGFIHP</sequence>
<comment type="caution">
    <text evidence="1">The sequence shown here is derived from an EMBL/GenBank/DDBJ whole genome shotgun (WGS) entry which is preliminary data.</text>
</comment>
<dbReference type="AlphaFoldDB" id="X0TE53"/>
<evidence type="ECO:0000313" key="1">
    <source>
        <dbReference type="EMBL" id="GAF85591.1"/>
    </source>
</evidence>